<evidence type="ECO:0000313" key="11">
    <source>
        <dbReference type="Proteomes" id="UP000075886"/>
    </source>
</evidence>
<dbReference type="VEuPathDB" id="VectorBase:AFAF019804"/>
<dbReference type="Pfam" id="PF00089">
    <property type="entry name" value="Trypsin"/>
    <property type="match status" value="1"/>
</dbReference>
<feature type="domain" description="Clip" evidence="9">
    <location>
        <begin position="264"/>
        <end position="312"/>
    </location>
</feature>
<keyword evidence="11" id="KW-1185">Reference proteome</keyword>
<reference evidence="10" key="2">
    <citation type="submission" date="2020-05" db="UniProtKB">
        <authorList>
            <consortium name="EnsemblMetazoa"/>
        </authorList>
    </citation>
    <scope>IDENTIFICATION</scope>
    <source>
        <strain evidence="10">FAR1</strain>
    </source>
</reference>
<keyword evidence="1" id="KW-0645">Protease</keyword>
<comment type="similarity">
    <text evidence="6">Belongs to the peptidase S1 family. CLIP subfamily.</text>
</comment>
<evidence type="ECO:0000256" key="3">
    <source>
        <dbReference type="ARBA" id="ARBA00022801"/>
    </source>
</evidence>
<dbReference type="Gene3D" id="2.40.10.10">
    <property type="entry name" value="Trypsin-like serine proteases"/>
    <property type="match status" value="2"/>
</dbReference>
<dbReference type="Gene3D" id="3.30.1640.30">
    <property type="match status" value="1"/>
</dbReference>
<dbReference type="InterPro" id="IPR051333">
    <property type="entry name" value="CLIP_Serine_Protease"/>
</dbReference>
<evidence type="ECO:0000256" key="4">
    <source>
        <dbReference type="ARBA" id="ARBA00022825"/>
    </source>
</evidence>
<evidence type="ECO:0000313" key="10">
    <source>
        <dbReference type="EnsemblMetazoa" id="AFAF019804-PA"/>
    </source>
</evidence>
<evidence type="ECO:0000256" key="6">
    <source>
        <dbReference type="ARBA" id="ARBA00024195"/>
    </source>
</evidence>
<dbReference type="InterPro" id="IPR022700">
    <property type="entry name" value="CLIP"/>
</dbReference>
<sequence length="580" mass="65576">MWRCSLLGILVMLLGGATANPQEYDGRSMLQDFRNRFMAYEHIEVDECPLKYLRSVYSDFCHIALVKKNESVCIGVLVNDYYILSTADCVPEDWKSIKVQLSSNFDLPIADRIAYDKYKALNVSKEYAPVLLRINGTTDYRLPYDNTAACLWPIDNLISYSKVQEVAYDYTLHKIIQNTTVCSAATQTECLNKTFAQWCERKPSSSLLQIRDLDKYSMHPMVVGLFCDEQHQLVPVSRYADWIRDTIAMDKILFAIPEAGLGEKCITKSDKEGVCIRLESCPKVLTQLKSKSRDTTTLEQCGFDGGDVLTCCTTDDMLKRNDTLDKLAAIVQEVEHCHELYEKYRRTTKEQQLHSQLALIRDENDKVECVGTLVAKQFVLTAAQCVLRITPNKSTMKIGLTASDDVVAQTRTIISTVVHPMFDHQSNHYNIAILVLDAPILITEYSVPACMWPEKHRMPAKLISTGYDDTVQAVTVSAVDPLYYIDCRLKYYTGLTLPEACVLPENEDFHCGEEPTACAESGTGLYGTVYMSSDWRPVNYVVGIYSTGAQCAQGLPAIYTRVSEYYPWIKAQLYLMAQDM</sequence>
<name>A0A182QZ62_9DIPT</name>
<dbReference type="PROSITE" id="PS50240">
    <property type="entry name" value="TRYPSIN_DOM"/>
    <property type="match status" value="1"/>
</dbReference>
<evidence type="ECO:0000256" key="2">
    <source>
        <dbReference type="ARBA" id="ARBA00022729"/>
    </source>
</evidence>
<keyword evidence="5" id="KW-1015">Disulfide bond</keyword>
<evidence type="ECO:0000256" key="1">
    <source>
        <dbReference type="ARBA" id="ARBA00022670"/>
    </source>
</evidence>
<proteinExistence type="inferred from homology"/>
<reference evidence="11" key="1">
    <citation type="submission" date="2014-01" db="EMBL/GenBank/DDBJ databases">
        <title>The Genome Sequence of Anopheles farauti FAR1 (V2).</title>
        <authorList>
            <consortium name="The Broad Institute Genomics Platform"/>
            <person name="Neafsey D.E."/>
            <person name="Besansky N."/>
            <person name="Howell P."/>
            <person name="Walton C."/>
            <person name="Young S.K."/>
            <person name="Zeng Q."/>
            <person name="Gargeya S."/>
            <person name="Fitzgerald M."/>
            <person name="Haas B."/>
            <person name="Abouelleil A."/>
            <person name="Allen A.W."/>
            <person name="Alvarado L."/>
            <person name="Arachchi H.M."/>
            <person name="Berlin A.M."/>
            <person name="Chapman S.B."/>
            <person name="Gainer-Dewar J."/>
            <person name="Goldberg J."/>
            <person name="Griggs A."/>
            <person name="Gujja S."/>
            <person name="Hansen M."/>
            <person name="Howarth C."/>
            <person name="Imamovic A."/>
            <person name="Ireland A."/>
            <person name="Larimer J."/>
            <person name="McCowan C."/>
            <person name="Murphy C."/>
            <person name="Pearson M."/>
            <person name="Poon T.W."/>
            <person name="Priest M."/>
            <person name="Roberts A."/>
            <person name="Saif S."/>
            <person name="Shea T."/>
            <person name="Sisk P."/>
            <person name="Sykes S."/>
            <person name="Wortman J."/>
            <person name="Nusbaum C."/>
            <person name="Birren B."/>
        </authorList>
    </citation>
    <scope>NUCLEOTIDE SEQUENCE [LARGE SCALE GENOMIC DNA]</scope>
    <source>
        <strain evidence="11">FAR1</strain>
    </source>
</reference>
<dbReference type="PROSITE" id="PS51888">
    <property type="entry name" value="CLIP"/>
    <property type="match status" value="1"/>
</dbReference>
<dbReference type="InterPro" id="IPR001254">
    <property type="entry name" value="Trypsin_dom"/>
</dbReference>
<dbReference type="EnsemblMetazoa" id="AFAF019804-RA">
    <property type="protein sequence ID" value="AFAF019804-PA"/>
    <property type="gene ID" value="AFAF019804"/>
</dbReference>
<dbReference type="InterPro" id="IPR038565">
    <property type="entry name" value="CLIP_sf"/>
</dbReference>
<dbReference type="SMART" id="SM00680">
    <property type="entry name" value="CLIP"/>
    <property type="match status" value="1"/>
</dbReference>
<dbReference type="EMBL" id="AXCN02001185">
    <property type="status" value="NOT_ANNOTATED_CDS"/>
    <property type="molecule type" value="Genomic_DNA"/>
</dbReference>
<dbReference type="PANTHER" id="PTHR24260:SF147">
    <property type="entry name" value="EG:BACR7A4.3 PROTEIN-RELATED"/>
    <property type="match status" value="1"/>
</dbReference>
<dbReference type="Proteomes" id="UP000075886">
    <property type="component" value="Unassembled WGS sequence"/>
</dbReference>
<dbReference type="AlphaFoldDB" id="A0A182QZ62"/>
<dbReference type="InterPro" id="IPR043504">
    <property type="entry name" value="Peptidase_S1_PA_chymotrypsin"/>
</dbReference>
<dbReference type="Pfam" id="PF12032">
    <property type="entry name" value="CLIP"/>
    <property type="match status" value="1"/>
</dbReference>
<evidence type="ECO:0000259" key="9">
    <source>
        <dbReference type="PROSITE" id="PS51888"/>
    </source>
</evidence>
<accession>A0A182QZ62</accession>
<evidence type="ECO:0000259" key="8">
    <source>
        <dbReference type="PROSITE" id="PS50240"/>
    </source>
</evidence>
<dbReference type="STRING" id="69004.A0A182QZ62"/>
<evidence type="ECO:0000256" key="5">
    <source>
        <dbReference type="ARBA" id="ARBA00023157"/>
    </source>
</evidence>
<feature type="chain" id="PRO_5008133605" description="CLIP domain-containing serine protease" evidence="7">
    <location>
        <begin position="20"/>
        <end position="580"/>
    </location>
</feature>
<dbReference type="InterPro" id="IPR009003">
    <property type="entry name" value="Peptidase_S1_PA"/>
</dbReference>
<dbReference type="GO" id="GO:0006508">
    <property type="term" value="P:proteolysis"/>
    <property type="evidence" value="ECO:0007669"/>
    <property type="project" value="UniProtKB-KW"/>
</dbReference>
<dbReference type="GO" id="GO:0004252">
    <property type="term" value="F:serine-type endopeptidase activity"/>
    <property type="evidence" value="ECO:0007669"/>
    <property type="project" value="InterPro"/>
</dbReference>
<feature type="domain" description="Peptidase S1" evidence="8">
    <location>
        <begin position="356"/>
        <end position="574"/>
    </location>
</feature>
<keyword evidence="2 7" id="KW-0732">Signal</keyword>
<dbReference type="SMART" id="SM00020">
    <property type="entry name" value="Tryp_SPc"/>
    <property type="match status" value="1"/>
</dbReference>
<feature type="signal peptide" evidence="7">
    <location>
        <begin position="1"/>
        <end position="19"/>
    </location>
</feature>
<protein>
    <recommendedName>
        <fullName evidence="12">CLIP domain-containing serine protease</fullName>
    </recommendedName>
</protein>
<evidence type="ECO:0000256" key="7">
    <source>
        <dbReference type="SAM" id="SignalP"/>
    </source>
</evidence>
<dbReference type="SUPFAM" id="SSF50494">
    <property type="entry name" value="Trypsin-like serine proteases"/>
    <property type="match status" value="2"/>
</dbReference>
<keyword evidence="3" id="KW-0378">Hydrolase</keyword>
<dbReference type="PANTHER" id="PTHR24260">
    <property type="match status" value="1"/>
</dbReference>
<keyword evidence="4" id="KW-0720">Serine protease</keyword>
<evidence type="ECO:0008006" key="12">
    <source>
        <dbReference type="Google" id="ProtNLM"/>
    </source>
</evidence>
<organism evidence="10 11">
    <name type="scientific">Anopheles farauti</name>
    <dbReference type="NCBI Taxonomy" id="69004"/>
    <lineage>
        <taxon>Eukaryota</taxon>
        <taxon>Metazoa</taxon>
        <taxon>Ecdysozoa</taxon>
        <taxon>Arthropoda</taxon>
        <taxon>Hexapoda</taxon>
        <taxon>Insecta</taxon>
        <taxon>Pterygota</taxon>
        <taxon>Neoptera</taxon>
        <taxon>Endopterygota</taxon>
        <taxon>Diptera</taxon>
        <taxon>Nematocera</taxon>
        <taxon>Culicoidea</taxon>
        <taxon>Culicidae</taxon>
        <taxon>Anophelinae</taxon>
        <taxon>Anopheles</taxon>
    </lineage>
</organism>